<accession>A0A7S3YQD0</accession>
<feature type="region of interest" description="Disordered" evidence="1">
    <location>
        <begin position="140"/>
        <end position="166"/>
    </location>
</feature>
<feature type="compositionally biased region" description="Polar residues" evidence="1">
    <location>
        <begin position="157"/>
        <end position="166"/>
    </location>
</feature>
<organism evidence="2">
    <name type="scientific">Lotharella globosa</name>
    <dbReference type="NCBI Taxonomy" id="91324"/>
    <lineage>
        <taxon>Eukaryota</taxon>
        <taxon>Sar</taxon>
        <taxon>Rhizaria</taxon>
        <taxon>Cercozoa</taxon>
        <taxon>Chlorarachniophyceae</taxon>
        <taxon>Lotharella</taxon>
    </lineage>
</organism>
<dbReference type="AlphaFoldDB" id="A0A7S3YQD0"/>
<name>A0A7S3YQD0_9EUKA</name>
<sequence>MMTGSLRLLPPGQITDLEESPLMLLPSFVQSLLDPERVPSLGSIPGPRASSTHALAVAAALGLELPGPLAAPPTTNRTTTTAMASTRQAADLVAAASNSRVGRTGSLPFSGKQQSVRLTRPVGGGTNGFSTRTTVHAAAGGETVSPGTTKRAADETSPGSEVDSQVGQGAKGAFLGALSSSADALMQRAQGFLAGFPSPKRCATSMECRRHHAFDETVGYECCGYGVVNLCCFPPDDDDFGGGFGQPIPPEFQLEPQLIPVRTPEQEWQGYPPPRGGGGGGYRGGYGGPGGYGGYPY</sequence>
<feature type="compositionally biased region" description="Gly residues" evidence="1">
    <location>
        <begin position="276"/>
        <end position="297"/>
    </location>
</feature>
<proteinExistence type="predicted"/>
<feature type="region of interest" description="Disordered" evidence="1">
    <location>
        <begin position="266"/>
        <end position="297"/>
    </location>
</feature>
<evidence type="ECO:0000256" key="1">
    <source>
        <dbReference type="SAM" id="MobiDB-lite"/>
    </source>
</evidence>
<protein>
    <submittedName>
        <fullName evidence="2">Uncharacterized protein</fullName>
    </submittedName>
</protein>
<gene>
    <name evidence="2" type="ORF">LGLO00237_LOCUS10188</name>
</gene>
<reference evidence="2" key="1">
    <citation type="submission" date="2021-01" db="EMBL/GenBank/DDBJ databases">
        <authorList>
            <person name="Corre E."/>
            <person name="Pelletier E."/>
            <person name="Niang G."/>
            <person name="Scheremetjew M."/>
            <person name="Finn R."/>
            <person name="Kale V."/>
            <person name="Holt S."/>
            <person name="Cochrane G."/>
            <person name="Meng A."/>
            <person name="Brown T."/>
            <person name="Cohen L."/>
        </authorList>
    </citation>
    <scope>NUCLEOTIDE SEQUENCE</scope>
    <source>
        <strain evidence="2">CCCM811</strain>
    </source>
</reference>
<feature type="region of interest" description="Disordered" evidence="1">
    <location>
        <begin position="101"/>
        <end position="127"/>
    </location>
</feature>
<dbReference type="EMBL" id="HBIV01013878">
    <property type="protein sequence ID" value="CAE0658616.1"/>
    <property type="molecule type" value="Transcribed_RNA"/>
</dbReference>
<evidence type="ECO:0000313" key="2">
    <source>
        <dbReference type="EMBL" id="CAE0658616.1"/>
    </source>
</evidence>